<feature type="transmembrane region" description="Helical" evidence="1">
    <location>
        <begin position="310"/>
        <end position="329"/>
    </location>
</feature>
<feature type="transmembrane region" description="Helical" evidence="1">
    <location>
        <begin position="368"/>
        <end position="393"/>
    </location>
</feature>
<dbReference type="EMBL" id="ARYK01000002">
    <property type="protein sequence ID" value="KCZ93412.1"/>
    <property type="molecule type" value="Genomic_DNA"/>
</dbReference>
<dbReference type="PATRIC" id="fig|1280950.3.peg.1234"/>
<proteinExistence type="predicted"/>
<dbReference type="Pfam" id="PF05940">
    <property type="entry name" value="NnrS"/>
    <property type="match status" value="1"/>
</dbReference>
<keyword evidence="1" id="KW-0812">Transmembrane</keyword>
<gene>
    <name evidence="2" type="ORF">HJO_06135</name>
</gene>
<organism evidence="2 3">
    <name type="scientific">Hyphomonas johnsonii MHS-2</name>
    <dbReference type="NCBI Taxonomy" id="1280950"/>
    <lineage>
        <taxon>Bacteria</taxon>
        <taxon>Pseudomonadati</taxon>
        <taxon>Pseudomonadota</taxon>
        <taxon>Alphaproteobacteria</taxon>
        <taxon>Hyphomonadales</taxon>
        <taxon>Hyphomonadaceae</taxon>
        <taxon>Hyphomonas</taxon>
    </lineage>
</organism>
<feature type="transmembrane region" description="Helical" evidence="1">
    <location>
        <begin position="117"/>
        <end position="135"/>
    </location>
</feature>
<feature type="transmembrane region" description="Helical" evidence="1">
    <location>
        <begin position="222"/>
        <end position="239"/>
    </location>
</feature>
<reference evidence="2 3" key="1">
    <citation type="journal article" date="2014" name="Antonie Van Leeuwenhoek">
        <title>Hyphomonas beringensis sp. nov. and Hyphomonas chukchiensis sp. nov., isolated from surface seawater of the Bering Sea and Chukchi Sea.</title>
        <authorList>
            <person name="Li C."/>
            <person name="Lai Q."/>
            <person name="Li G."/>
            <person name="Dong C."/>
            <person name="Wang J."/>
            <person name="Liao Y."/>
            <person name="Shao Z."/>
        </authorList>
    </citation>
    <scope>NUCLEOTIDE SEQUENCE [LARGE SCALE GENOMIC DNA]</scope>
    <source>
        <strain evidence="2 3">MHS-2</strain>
    </source>
</reference>
<dbReference type="AlphaFoldDB" id="A0A059FS23"/>
<dbReference type="OrthoDB" id="9770040at2"/>
<feature type="transmembrane region" description="Helical" evidence="1">
    <location>
        <begin position="90"/>
        <end position="111"/>
    </location>
</feature>
<keyword evidence="1" id="KW-1133">Transmembrane helix</keyword>
<evidence type="ECO:0000313" key="3">
    <source>
        <dbReference type="Proteomes" id="UP000025171"/>
    </source>
</evidence>
<dbReference type="Proteomes" id="UP000025171">
    <property type="component" value="Unassembled WGS sequence"/>
</dbReference>
<feature type="transmembrane region" description="Helical" evidence="1">
    <location>
        <begin position="21"/>
        <end position="43"/>
    </location>
</feature>
<dbReference type="InterPro" id="IPR010266">
    <property type="entry name" value="NnrS"/>
</dbReference>
<evidence type="ECO:0000256" key="1">
    <source>
        <dbReference type="SAM" id="Phobius"/>
    </source>
</evidence>
<accession>A0A059FS23</accession>
<feature type="transmembrane region" description="Helical" evidence="1">
    <location>
        <begin position="63"/>
        <end position="83"/>
    </location>
</feature>
<dbReference type="eggNOG" id="COG3213">
    <property type="taxonomic scope" value="Bacteria"/>
</dbReference>
<comment type="caution">
    <text evidence="2">The sequence shown here is derived from an EMBL/GenBank/DDBJ whole genome shotgun (WGS) entry which is preliminary data.</text>
</comment>
<feature type="transmembrane region" description="Helical" evidence="1">
    <location>
        <begin position="147"/>
        <end position="165"/>
    </location>
</feature>
<name>A0A059FS23_9PROT</name>
<evidence type="ECO:0000313" key="2">
    <source>
        <dbReference type="EMBL" id="KCZ93412.1"/>
    </source>
</evidence>
<protein>
    <submittedName>
        <fullName evidence="2">Protein NnrS</fullName>
    </submittedName>
</protein>
<sequence>MAQTVVLRRSQAPWTIFSYGFRPFFLGASLWAALSMALWIPFVSGIVVLPTAFDPVSWHAHEFLYGYLGAVIAGFLLTAIPNWTSRPPLIGWPLGLVFLLWVAGRVVMMFSMGLPPFAVAIVDLSLPVAIAVVAGNEILAGKNWRNLIILALLAAFILGNAIFHWEAARGNFAAHGYGLRIGLGVTVMMIAIIGGRIVPLFTRNWLTRRGGGRLPVLPMQTFDKVALLILLAALIAFVVRPAGTVTALALVLAGAAHTWRLIRWAGDRTVAEPLVWVLHIGYAFIPLGAFGLAGNVLVPDLITPSATQHLWMTGAIGTMTLAVMTRATLGHTGQNLAANAGTLCIYIALLAAVAMRLAAGIWIDHAMWLYTCAGAAWFAAFGGFAVAYGPLLLRTKTPV</sequence>
<dbReference type="STRING" id="1280950.HJO_06135"/>
<feature type="transmembrane region" description="Helical" evidence="1">
    <location>
        <begin position="177"/>
        <end position="201"/>
    </location>
</feature>
<feature type="transmembrane region" description="Helical" evidence="1">
    <location>
        <begin position="336"/>
        <end position="362"/>
    </location>
</feature>
<dbReference type="RefSeq" id="WP_035614994.1">
    <property type="nucleotide sequence ID" value="NZ_ARYK01000002.1"/>
</dbReference>
<keyword evidence="1" id="KW-0472">Membrane</keyword>
<feature type="transmembrane region" description="Helical" evidence="1">
    <location>
        <begin position="245"/>
        <end position="262"/>
    </location>
</feature>
<keyword evidence="3" id="KW-1185">Reference proteome</keyword>
<feature type="transmembrane region" description="Helical" evidence="1">
    <location>
        <begin position="274"/>
        <end position="298"/>
    </location>
</feature>